<sequence length="265" mass="30137">MVRLTKEQKQFYKDNGYIHLKELIKGEEFKRVSEEYDNLFRRKNQAKTESSWVGSDDTFRESDSPHTVKGIHNLQMHHAVFGKLLYNDDLLDAAEDVMGTKNIMLHHTKAHFKPPEKGASYPMHQDYPYFPYKNDSMVAAFIHLDDANPENGGLLVYPGSHKLGPLEDFGPKEGSHFHYVDQKKYPIESATPVIAKAGDVVIFSYLLIHGSTPNMSTKPRRMFLIQLADAHDEPIGGERAQPGRGWMLRGVNLDRDATVANRAKD</sequence>
<evidence type="ECO:0000256" key="2">
    <source>
        <dbReference type="ARBA" id="ARBA00034809"/>
    </source>
</evidence>
<dbReference type="Gene3D" id="2.60.120.620">
    <property type="entry name" value="q2cbj1_9rhob like domain"/>
    <property type="match status" value="1"/>
</dbReference>
<dbReference type="SUPFAM" id="SSF51197">
    <property type="entry name" value="Clavaminate synthase-like"/>
    <property type="match status" value="1"/>
</dbReference>
<dbReference type="PANTHER" id="PTHR21308:SF1">
    <property type="entry name" value="PHYTANOYL-COA DIOXYGENASE, PEROXISOMAL"/>
    <property type="match status" value="1"/>
</dbReference>
<dbReference type="InterPro" id="IPR047128">
    <property type="entry name" value="PhyH"/>
</dbReference>
<organism evidence="5 6">
    <name type="scientific">Brenthis ino</name>
    <name type="common">lesser marbled fritillary</name>
    <dbReference type="NCBI Taxonomy" id="405034"/>
    <lineage>
        <taxon>Eukaryota</taxon>
        <taxon>Metazoa</taxon>
        <taxon>Ecdysozoa</taxon>
        <taxon>Arthropoda</taxon>
        <taxon>Hexapoda</taxon>
        <taxon>Insecta</taxon>
        <taxon>Pterygota</taxon>
        <taxon>Neoptera</taxon>
        <taxon>Endopterygota</taxon>
        <taxon>Lepidoptera</taxon>
        <taxon>Glossata</taxon>
        <taxon>Ditrysia</taxon>
        <taxon>Papilionoidea</taxon>
        <taxon>Nymphalidae</taxon>
        <taxon>Heliconiinae</taxon>
        <taxon>Argynnini</taxon>
        <taxon>Brenthis</taxon>
    </lineage>
</organism>
<comment type="similarity">
    <text evidence="1">Belongs to the PhyH family.</text>
</comment>
<dbReference type="EC" id="1.14.11.18" evidence="2"/>
<dbReference type="GO" id="GO:0001561">
    <property type="term" value="P:fatty acid alpha-oxidation"/>
    <property type="evidence" value="ECO:0007669"/>
    <property type="project" value="InterPro"/>
</dbReference>
<dbReference type="PANTHER" id="PTHR21308">
    <property type="entry name" value="PHYTANOYL-COA ALPHA-HYDROXYLASE"/>
    <property type="match status" value="1"/>
</dbReference>
<dbReference type="GO" id="GO:0048244">
    <property type="term" value="F:phytanoyl-CoA dioxygenase activity"/>
    <property type="evidence" value="ECO:0007669"/>
    <property type="project" value="UniProtKB-EC"/>
</dbReference>
<dbReference type="EMBL" id="OV170227">
    <property type="protein sequence ID" value="CAH0728187.1"/>
    <property type="molecule type" value="Genomic_DNA"/>
</dbReference>
<keyword evidence="6" id="KW-1185">Reference proteome</keyword>
<proteinExistence type="inferred from homology"/>
<name>A0A8J9W7I1_9NEOP</name>
<gene>
    <name evidence="5" type="ORF">BINO364_LOCUS13433</name>
</gene>
<dbReference type="Proteomes" id="UP000838878">
    <property type="component" value="Chromosome 7"/>
</dbReference>
<dbReference type="OrthoDB" id="2328924at2759"/>
<accession>A0A8J9W7I1</accession>
<dbReference type="InterPro" id="IPR008775">
    <property type="entry name" value="Phytyl_CoA_dOase-like"/>
</dbReference>
<evidence type="ECO:0000313" key="5">
    <source>
        <dbReference type="EMBL" id="CAH0728187.1"/>
    </source>
</evidence>
<feature type="non-terminal residue" evidence="5">
    <location>
        <position position="265"/>
    </location>
</feature>
<dbReference type="Pfam" id="PF05721">
    <property type="entry name" value="PhyH"/>
    <property type="match status" value="1"/>
</dbReference>
<reference evidence="5" key="1">
    <citation type="submission" date="2021-12" db="EMBL/GenBank/DDBJ databases">
        <authorList>
            <person name="Martin H S."/>
        </authorList>
    </citation>
    <scope>NUCLEOTIDE SEQUENCE</scope>
</reference>
<evidence type="ECO:0000256" key="1">
    <source>
        <dbReference type="ARBA" id="ARBA00005830"/>
    </source>
</evidence>
<evidence type="ECO:0000256" key="3">
    <source>
        <dbReference type="ARBA" id="ARBA00034921"/>
    </source>
</evidence>
<dbReference type="AlphaFoldDB" id="A0A8J9W7I1"/>
<protein>
    <recommendedName>
        <fullName evidence="2">phytanoyl-CoA dioxygenase</fullName>
        <ecNumber evidence="2">1.14.11.18</ecNumber>
    </recommendedName>
    <alternativeName>
        <fullName evidence="3">Phytanic acid oxidase</fullName>
    </alternativeName>
    <alternativeName>
        <fullName evidence="4">Phytanoyl-CoA alpha-hydroxylase</fullName>
    </alternativeName>
</protein>
<evidence type="ECO:0000256" key="4">
    <source>
        <dbReference type="ARBA" id="ARBA00034924"/>
    </source>
</evidence>
<evidence type="ECO:0000313" key="6">
    <source>
        <dbReference type="Proteomes" id="UP000838878"/>
    </source>
</evidence>